<sequence>MSSNSCKTHLRSKASSFHWRIILAVTSNVTTADIFHRHVLDVEANVITRQSFAKGFMVHLNRLYFSCNVDGGKCDHHAWLQDTSFHTANWYSTNAYRREVNSEIQLSTLYPYREENNISGRSFIFLAQVPRQTLAFLSHT</sequence>
<dbReference type="Proteomes" id="UP000000539">
    <property type="component" value="Chromosome 3"/>
</dbReference>
<dbReference type="AlphaFoldDB" id="A0A8V0X2S2"/>
<evidence type="ECO:0000313" key="2">
    <source>
        <dbReference type="Proteomes" id="UP000000539"/>
    </source>
</evidence>
<accession>A0A8V0X2S2</accession>
<reference evidence="1" key="1">
    <citation type="submission" date="2020-11" db="EMBL/GenBank/DDBJ databases">
        <title>Gallus gallus (Chicken) genome, bGalGal1, GRCg7b, maternal haplotype autosomes + Z &amp; W.</title>
        <authorList>
            <person name="Warren W."/>
            <person name="Formenti G."/>
            <person name="Fedrigo O."/>
            <person name="Haase B."/>
            <person name="Mountcastle J."/>
            <person name="Balacco J."/>
            <person name="Tracey A."/>
            <person name="Schneider V."/>
            <person name="Okimoto R."/>
            <person name="Cheng H."/>
            <person name="Hawken R."/>
            <person name="Howe K."/>
            <person name="Jarvis E.D."/>
        </authorList>
    </citation>
    <scope>NUCLEOTIDE SEQUENCE [LARGE SCALE GENOMIC DNA]</scope>
    <source>
        <strain evidence="1">Broiler</strain>
    </source>
</reference>
<name>A0A8V0X2S2_CHICK</name>
<reference evidence="1" key="3">
    <citation type="submission" date="2025-09" db="UniProtKB">
        <authorList>
            <consortium name="Ensembl"/>
        </authorList>
    </citation>
    <scope>IDENTIFICATION</scope>
    <source>
        <strain evidence="1">broiler</strain>
    </source>
</reference>
<dbReference type="Ensembl" id="ENSGALT00010003530.1">
    <property type="protein sequence ID" value="ENSGALP00010001972.1"/>
    <property type="gene ID" value="ENSGALG00010001532.1"/>
</dbReference>
<protein>
    <submittedName>
        <fullName evidence="1">Uncharacterized protein</fullName>
    </submittedName>
</protein>
<evidence type="ECO:0000313" key="1">
    <source>
        <dbReference type="Ensembl" id="ENSGALP00010001972.1"/>
    </source>
</evidence>
<organism evidence="1 2">
    <name type="scientific">Gallus gallus</name>
    <name type="common">Chicken</name>
    <dbReference type="NCBI Taxonomy" id="9031"/>
    <lineage>
        <taxon>Eukaryota</taxon>
        <taxon>Metazoa</taxon>
        <taxon>Chordata</taxon>
        <taxon>Craniata</taxon>
        <taxon>Vertebrata</taxon>
        <taxon>Euteleostomi</taxon>
        <taxon>Archelosauria</taxon>
        <taxon>Archosauria</taxon>
        <taxon>Dinosauria</taxon>
        <taxon>Saurischia</taxon>
        <taxon>Theropoda</taxon>
        <taxon>Coelurosauria</taxon>
        <taxon>Aves</taxon>
        <taxon>Neognathae</taxon>
        <taxon>Galloanserae</taxon>
        <taxon>Galliformes</taxon>
        <taxon>Phasianidae</taxon>
        <taxon>Phasianinae</taxon>
        <taxon>Gallus</taxon>
    </lineage>
</organism>
<keyword evidence="2" id="KW-1185">Reference proteome</keyword>
<reference evidence="1" key="2">
    <citation type="submission" date="2025-08" db="UniProtKB">
        <authorList>
            <consortium name="Ensembl"/>
        </authorList>
    </citation>
    <scope>IDENTIFICATION</scope>
    <source>
        <strain evidence="1">broiler</strain>
    </source>
</reference>
<dbReference type="GeneTree" id="ENSGT00400000024746"/>
<proteinExistence type="predicted"/>